<dbReference type="AlphaFoldDB" id="A0A1E4RHU6"/>
<evidence type="ECO:0000256" key="1">
    <source>
        <dbReference type="ARBA" id="ARBA00004127"/>
    </source>
</evidence>
<dbReference type="PANTHER" id="PTHR10989">
    <property type="entry name" value="ANDROGEN-INDUCED PROTEIN 1-RELATED"/>
    <property type="match status" value="1"/>
</dbReference>
<evidence type="ECO:0000313" key="6">
    <source>
        <dbReference type="EMBL" id="ODV66791.1"/>
    </source>
</evidence>
<organism evidence="6 7">
    <name type="scientific">Hyphopichia burtonii NRRL Y-1933</name>
    <dbReference type="NCBI Taxonomy" id="984485"/>
    <lineage>
        <taxon>Eukaryota</taxon>
        <taxon>Fungi</taxon>
        <taxon>Dikarya</taxon>
        <taxon>Ascomycota</taxon>
        <taxon>Saccharomycotina</taxon>
        <taxon>Pichiomycetes</taxon>
        <taxon>Debaryomycetaceae</taxon>
        <taxon>Hyphopichia</taxon>
    </lineage>
</organism>
<evidence type="ECO:0000256" key="4">
    <source>
        <dbReference type="ARBA" id="ARBA00023136"/>
    </source>
</evidence>
<sequence length="209" mass="24014">MSFAAIGRVLGLAIMVNGFKRSISLELPPHLKHAGQLQFLTNVALLLSIMFGSLSLILDTFGFKSSRKMSIFHVSIFNVEFLVTVAYWTLMLVFPDMLNQDSFEVSFSLDFAIHITPYVFLLIDYFRKKVAVSAKESFLGTTGILVSYWCYIEVLMYGKDSTIYKYPYPFLNESGLWRRLTWIIGFSVLANLNHMISKSFNKFMYKKSK</sequence>
<keyword evidence="7" id="KW-1185">Reference proteome</keyword>
<dbReference type="EMBL" id="KV454541">
    <property type="protein sequence ID" value="ODV66791.1"/>
    <property type="molecule type" value="Genomic_DNA"/>
</dbReference>
<protein>
    <recommendedName>
        <fullName evidence="8">FAR-17a/AIG1-like protein</fullName>
    </recommendedName>
</protein>
<evidence type="ECO:0000256" key="5">
    <source>
        <dbReference type="SAM" id="Phobius"/>
    </source>
</evidence>
<evidence type="ECO:0008006" key="8">
    <source>
        <dbReference type="Google" id="ProtNLM"/>
    </source>
</evidence>
<dbReference type="GeneID" id="30993224"/>
<feature type="transmembrane region" description="Helical" evidence="5">
    <location>
        <begin position="37"/>
        <end position="58"/>
    </location>
</feature>
<name>A0A1E4RHU6_9ASCO</name>
<evidence type="ECO:0000313" key="7">
    <source>
        <dbReference type="Proteomes" id="UP000095085"/>
    </source>
</evidence>
<dbReference type="OrthoDB" id="1898221at2759"/>
<keyword evidence="4 5" id="KW-0472">Membrane</keyword>
<keyword evidence="2 5" id="KW-0812">Transmembrane</keyword>
<evidence type="ECO:0000256" key="2">
    <source>
        <dbReference type="ARBA" id="ARBA00022692"/>
    </source>
</evidence>
<dbReference type="GO" id="GO:0016020">
    <property type="term" value="C:membrane"/>
    <property type="evidence" value="ECO:0007669"/>
    <property type="project" value="InterPro"/>
</dbReference>
<feature type="transmembrane region" description="Helical" evidence="5">
    <location>
        <begin position="177"/>
        <end position="196"/>
    </location>
</feature>
<evidence type="ECO:0000256" key="3">
    <source>
        <dbReference type="ARBA" id="ARBA00022989"/>
    </source>
</evidence>
<dbReference type="InterPro" id="IPR006838">
    <property type="entry name" value="ADTRP_AIG1"/>
</dbReference>
<dbReference type="Proteomes" id="UP000095085">
    <property type="component" value="Unassembled WGS sequence"/>
</dbReference>
<comment type="subcellular location">
    <subcellularLocation>
        <location evidence="1">Endomembrane system</location>
        <topology evidence="1">Multi-pass membrane protein</topology>
    </subcellularLocation>
</comment>
<proteinExistence type="predicted"/>
<feature type="transmembrane region" description="Helical" evidence="5">
    <location>
        <begin position="106"/>
        <end position="126"/>
    </location>
</feature>
<accession>A0A1E4RHU6</accession>
<dbReference type="Pfam" id="PF04750">
    <property type="entry name" value="Far-17a_AIG1"/>
    <property type="match status" value="1"/>
</dbReference>
<gene>
    <name evidence="6" type="ORF">HYPBUDRAFT_109018</name>
</gene>
<dbReference type="PANTHER" id="PTHR10989:SF16">
    <property type="entry name" value="AT02829P-RELATED"/>
    <property type="match status" value="1"/>
</dbReference>
<feature type="transmembrane region" description="Helical" evidence="5">
    <location>
        <begin position="70"/>
        <end position="94"/>
    </location>
</feature>
<feature type="transmembrane region" description="Helical" evidence="5">
    <location>
        <begin position="138"/>
        <end position="157"/>
    </location>
</feature>
<dbReference type="GO" id="GO:0012505">
    <property type="term" value="C:endomembrane system"/>
    <property type="evidence" value="ECO:0007669"/>
    <property type="project" value="UniProtKB-SubCell"/>
</dbReference>
<keyword evidence="3 5" id="KW-1133">Transmembrane helix</keyword>
<dbReference type="RefSeq" id="XP_020075858.1">
    <property type="nucleotide sequence ID" value="XM_020218674.1"/>
</dbReference>
<reference evidence="7" key="1">
    <citation type="submission" date="2016-05" db="EMBL/GenBank/DDBJ databases">
        <title>Comparative genomics of biotechnologically important yeasts.</title>
        <authorList>
            <consortium name="DOE Joint Genome Institute"/>
            <person name="Riley R."/>
            <person name="Haridas S."/>
            <person name="Wolfe K.H."/>
            <person name="Lopes M.R."/>
            <person name="Hittinger C.T."/>
            <person name="Goker M."/>
            <person name="Salamov A."/>
            <person name="Wisecaver J."/>
            <person name="Long T.M."/>
            <person name="Aerts A.L."/>
            <person name="Barry K."/>
            <person name="Choi C."/>
            <person name="Clum A."/>
            <person name="Coughlan A.Y."/>
            <person name="Deshpande S."/>
            <person name="Douglass A.P."/>
            <person name="Hanson S.J."/>
            <person name="Klenk H.-P."/>
            <person name="Labutti K."/>
            <person name="Lapidus A."/>
            <person name="Lindquist E."/>
            <person name="Lipzen A."/>
            <person name="Meier-Kolthoff J.P."/>
            <person name="Ohm R.A."/>
            <person name="Otillar R.P."/>
            <person name="Pangilinan J."/>
            <person name="Peng Y."/>
            <person name="Rokas A."/>
            <person name="Rosa C.A."/>
            <person name="Scheuner C."/>
            <person name="Sibirny A.A."/>
            <person name="Slot J.C."/>
            <person name="Stielow J.B."/>
            <person name="Sun H."/>
            <person name="Kurtzman C.P."/>
            <person name="Blackwell M."/>
            <person name="Grigoriev I.V."/>
            <person name="Jeffries T.W."/>
        </authorList>
    </citation>
    <scope>NUCLEOTIDE SEQUENCE [LARGE SCALE GENOMIC DNA]</scope>
    <source>
        <strain evidence="7">NRRL Y-1933</strain>
    </source>
</reference>